<sequence length="157" mass="17259">MALFRRNISMILLHSFFAFIATFAFSILFNIKGRNTFFAAVGGGLGWFVYTFSLKLDFSTILSFFNASIVVAIYSETMARILKTPVTTILICAIIPLVPGSGMYYTMLETIKGDVNKALSEGLITITIAGVIAIGIILVSSIVKLINYYKAYKKGLK</sequence>
<feature type="domain" description="Threonine/Serine exporter ThrE" evidence="9">
    <location>
        <begin position="15"/>
        <end position="142"/>
    </location>
</feature>
<evidence type="ECO:0000313" key="11">
    <source>
        <dbReference type="Proteomes" id="UP000290273"/>
    </source>
</evidence>
<protein>
    <recommendedName>
        <fullName evidence="9">Threonine/Serine exporter ThrE domain-containing protein</fullName>
    </recommendedName>
</protein>
<dbReference type="PANTHER" id="PTHR34390">
    <property type="entry name" value="UPF0442 PROTEIN YJJB-RELATED"/>
    <property type="match status" value="1"/>
</dbReference>
<evidence type="ECO:0000256" key="7">
    <source>
        <dbReference type="ARBA" id="ARBA00034125"/>
    </source>
</evidence>
<keyword evidence="6 8" id="KW-0472">Membrane</keyword>
<evidence type="ECO:0000256" key="2">
    <source>
        <dbReference type="ARBA" id="ARBA00022475"/>
    </source>
</evidence>
<evidence type="ECO:0000256" key="3">
    <source>
        <dbReference type="ARBA" id="ARBA00022519"/>
    </source>
</evidence>
<proteinExistence type="inferred from homology"/>
<evidence type="ECO:0000256" key="5">
    <source>
        <dbReference type="ARBA" id="ARBA00022989"/>
    </source>
</evidence>
<feature type="transmembrane region" description="Helical" evidence="8">
    <location>
        <begin position="126"/>
        <end position="149"/>
    </location>
</feature>
<keyword evidence="3" id="KW-0997">Cell inner membrane</keyword>
<evidence type="ECO:0000259" key="9">
    <source>
        <dbReference type="Pfam" id="PF12821"/>
    </source>
</evidence>
<keyword evidence="4 8" id="KW-0812">Transmembrane</keyword>
<accession>A0ABY0ES99</accession>
<dbReference type="Pfam" id="PF12821">
    <property type="entry name" value="ThrE_2"/>
    <property type="match status" value="1"/>
</dbReference>
<name>A0ABY0ES99_CLOTA</name>
<evidence type="ECO:0000256" key="4">
    <source>
        <dbReference type="ARBA" id="ARBA00022692"/>
    </source>
</evidence>
<evidence type="ECO:0000256" key="8">
    <source>
        <dbReference type="SAM" id="Phobius"/>
    </source>
</evidence>
<dbReference type="Proteomes" id="UP000290273">
    <property type="component" value="Unassembled WGS sequence"/>
</dbReference>
<evidence type="ECO:0000256" key="1">
    <source>
        <dbReference type="ARBA" id="ARBA00004651"/>
    </source>
</evidence>
<feature type="transmembrane region" description="Helical" evidence="8">
    <location>
        <begin position="12"/>
        <end position="29"/>
    </location>
</feature>
<evidence type="ECO:0000256" key="6">
    <source>
        <dbReference type="ARBA" id="ARBA00023136"/>
    </source>
</evidence>
<comment type="similarity">
    <text evidence="7">Belongs to the ThrE exporter (TC 2.A.79) family.</text>
</comment>
<dbReference type="EMBL" id="QMAU01000037">
    <property type="protein sequence ID" value="RXI55443.1"/>
    <property type="molecule type" value="Genomic_DNA"/>
</dbReference>
<dbReference type="InterPro" id="IPR050539">
    <property type="entry name" value="ThrE_Dicarb/AminoAcid_Exp"/>
</dbReference>
<reference evidence="10 11" key="1">
    <citation type="submission" date="2018-06" db="EMBL/GenBank/DDBJ databases">
        <title>Genome conservation of Clostridium tetani.</title>
        <authorList>
            <person name="Bruggemann H."/>
            <person name="Popoff M.R."/>
        </authorList>
    </citation>
    <scope>NUCLEOTIDE SEQUENCE [LARGE SCALE GENOMIC DNA]</scope>
    <source>
        <strain evidence="10 11">63.05</strain>
    </source>
</reference>
<feature type="transmembrane region" description="Helical" evidence="8">
    <location>
        <begin position="86"/>
        <end position="106"/>
    </location>
</feature>
<comment type="subcellular location">
    <subcellularLocation>
        <location evidence="1">Cell membrane</location>
        <topology evidence="1">Multi-pass membrane protein</topology>
    </subcellularLocation>
</comment>
<evidence type="ECO:0000313" key="10">
    <source>
        <dbReference type="EMBL" id="RXI55443.1"/>
    </source>
</evidence>
<dbReference type="PANTHER" id="PTHR34390:SF1">
    <property type="entry name" value="SUCCINATE TRANSPORTER SUBUNIT YJJB-RELATED"/>
    <property type="match status" value="1"/>
</dbReference>
<comment type="caution">
    <text evidence="10">The sequence shown here is derived from an EMBL/GenBank/DDBJ whole genome shotgun (WGS) entry which is preliminary data.</text>
</comment>
<dbReference type="InterPro" id="IPR024528">
    <property type="entry name" value="ThrE_2"/>
</dbReference>
<keyword evidence="5 8" id="KW-1133">Transmembrane helix</keyword>
<organism evidence="10 11">
    <name type="scientific">Clostridium tetani</name>
    <dbReference type="NCBI Taxonomy" id="1513"/>
    <lineage>
        <taxon>Bacteria</taxon>
        <taxon>Bacillati</taxon>
        <taxon>Bacillota</taxon>
        <taxon>Clostridia</taxon>
        <taxon>Eubacteriales</taxon>
        <taxon>Clostridiaceae</taxon>
        <taxon>Clostridium</taxon>
    </lineage>
</organism>
<gene>
    <name evidence="10" type="ORF">DP131_08575</name>
</gene>
<keyword evidence="2" id="KW-1003">Cell membrane</keyword>